<dbReference type="Gene3D" id="3.50.50.60">
    <property type="entry name" value="FAD/NAD(P)-binding domain"/>
    <property type="match status" value="1"/>
</dbReference>
<dbReference type="Pfam" id="PF01494">
    <property type="entry name" value="FAD_binding_3"/>
    <property type="match status" value="1"/>
</dbReference>
<dbReference type="PANTHER" id="PTHR43004">
    <property type="entry name" value="TRK SYSTEM POTASSIUM UPTAKE PROTEIN"/>
    <property type="match status" value="1"/>
</dbReference>
<evidence type="ECO:0000259" key="4">
    <source>
        <dbReference type="Pfam" id="PF01494"/>
    </source>
</evidence>
<evidence type="ECO:0000256" key="2">
    <source>
        <dbReference type="ARBA" id="ARBA00022630"/>
    </source>
</evidence>
<sequence length="475" mass="50730">MIVIVGGGPVGLWLAAELRLGGAEVTVLEKRPERDVHSKALTVHPRTIEILASRGIHERFLAGAIRVPTGHFGGLSSRLQFAVLDTPFPFTLVQPQARTEELLEEHAVAMGADIRRGHTVDGLVQKAESVTVRVTGPTGPYELEAAYVVGCDGVRSTVREAAGIAFPGTPATMYGWLGDVVLDDPPELGFSAAGGAGGLMVVPLPDGHHRLVGATPEDLRPEHPGELTLNELRAKVKAIAGTDFGMHSPVWLSRFGNATRQAERYRAGRVLVAGDAAHQHFPTGGVGLNVGVQDATNLGWKLAAVAQGRAPDELLDTYNRERHPVGADLLEASQAQTALMSAFTPEGQVLRAFLAKTIATVPEFSRVLAERLSGLSVAYPPDGPAHPLVGHRAPDLRFSEETLFSLLRQGRHVLLALSGSTDEALTALERDQHTPVPHGLIVHNDSLAETNRPAWSRVRAALVRPDGHIAWAQDA</sequence>
<keyword evidence="5" id="KW-0560">Oxidoreductase</keyword>
<comment type="cofactor">
    <cofactor evidence="1">
        <name>FAD</name>
        <dbReference type="ChEBI" id="CHEBI:57692"/>
    </cofactor>
</comment>
<evidence type="ECO:0000313" key="5">
    <source>
        <dbReference type="EMBL" id="GAA4072624.1"/>
    </source>
</evidence>
<evidence type="ECO:0000256" key="1">
    <source>
        <dbReference type="ARBA" id="ARBA00001974"/>
    </source>
</evidence>
<organism evidence="5 6">
    <name type="scientific">Actinomadura miaoliensis</name>
    <dbReference type="NCBI Taxonomy" id="430685"/>
    <lineage>
        <taxon>Bacteria</taxon>
        <taxon>Bacillati</taxon>
        <taxon>Actinomycetota</taxon>
        <taxon>Actinomycetes</taxon>
        <taxon>Streptosporangiales</taxon>
        <taxon>Thermomonosporaceae</taxon>
        <taxon>Actinomadura</taxon>
    </lineage>
</organism>
<accession>A0ABP7VQW2</accession>
<name>A0ABP7VQW2_9ACTN</name>
<evidence type="ECO:0000313" key="6">
    <source>
        <dbReference type="Proteomes" id="UP001500683"/>
    </source>
</evidence>
<protein>
    <submittedName>
        <fullName evidence="5">Monooxygenase</fullName>
    </submittedName>
</protein>
<dbReference type="Proteomes" id="UP001500683">
    <property type="component" value="Unassembled WGS sequence"/>
</dbReference>
<dbReference type="SUPFAM" id="SSF51905">
    <property type="entry name" value="FAD/NAD(P)-binding domain"/>
    <property type="match status" value="1"/>
</dbReference>
<evidence type="ECO:0000256" key="3">
    <source>
        <dbReference type="ARBA" id="ARBA00022827"/>
    </source>
</evidence>
<dbReference type="PANTHER" id="PTHR43004:SF19">
    <property type="entry name" value="BINDING MONOOXYGENASE, PUTATIVE (JCVI)-RELATED"/>
    <property type="match status" value="1"/>
</dbReference>
<dbReference type="Gene3D" id="3.40.30.120">
    <property type="match status" value="1"/>
</dbReference>
<dbReference type="InterPro" id="IPR002938">
    <property type="entry name" value="FAD-bd"/>
</dbReference>
<keyword evidence="2" id="KW-0285">Flavoprotein</keyword>
<dbReference type="Pfam" id="PF21274">
    <property type="entry name" value="Rng_hyd_C"/>
    <property type="match status" value="1"/>
</dbReference>
<dbReference type="InterPro" id="IPR050641">
    <property type="entry name" value="RIFMO-like"/>
</dbReference>
<keyword evidence="6" id="KW-1185">Reference proteome</keyword>
<proteinExistence type="predicted"/>
<gene>
    <name evidence="5" type="ORF">GCM10022214_31040</name>
</gene>
<dbReference type="RefSeq" id="WP_344947098.1">
    <property type="nucleotide sequence ID" value="NZ_BAAAZG010000018.1"/>
</dbReference>
<keyword evidence="5" id="KW-0503">Monooxygenase</keyword>
<dbReference type="InterPro" id="IPR036188">
    <property type="entry name" value="FAD/NAD-bd_sf"/>
</dbReference>
<dbReference type="EMBL" id="BAAAZG010000018">
    <property type="protein sequence ID" value="GAA4072624.1"/>
    <property type="molecule type" value="Genomic_DNA"/>
</dbReference>
<dbReference type="PRINTS" id="PR00420">
    <property type="entry name" value="RNGMNOXGNASE"/>
</dbReference>
<keyword evidence="3" id="KW-0274">FAD</keyword>
<feature type="domain" description="FAD-binding" evidence="4">
    <location>
        <begin position="2"/>
        <end position="332"/>
    </location>
</feature>
<comment type="caution">
    <text evidence="5">The sequence shown here is derived from an EMBL/GenBank/DDBJ whole genome shotgun (WGS) entry which is preliminary data.</text>
</comment>
<reference evidence="6" key="1">
    <citation type="journal article" date="2019" name="Int. J. Syst. Evol. Microbiol.">
        <title>The Global Catalogue of Microorganisms (GCM) 10K type strain sequencing project: providing services to taxonomists for standard genome sequencing and annotation.</title>
        <authorList>
            <consortium name="The Broad Institute Genomics Platform"/>
            <consortium name="The Broad Institute Genome Sequencing Center for Infectious Disease"/>
            <person name="Wu L."/>
            <person name="Ma J."/>
        </authorList>
    </citation>
    <scope>NUCLEOTIDE SEQUENCE [LARGE SCALE GENOMIC DNA]</scope>
    <source>
        <strain evidence="6">JCM 16702</strain>
    </source>
</reference>
<dbReference type="GO" id="GO:0004497">
    <property type="term" value="F:monooxygenase activity"/>
    <property type="evidence" value="ECO:0007669"/>
    <property type="project" value="UniProtKB-KW"/>
</dbReference>
<dbReference type="Gene3D" id="3.30.70.2450">
    <property type="match status" value="1"/>
</dbReference>